<evidence type="ECO:0000313" key="2">
    <source>
        <dbReference type="Proteomes" id="UP001476798"/>
    </source>
</evidence>
<evidence type="ECO:0000313" key="1">
    <source>
        <dbReference type="EMBL" id="MEQ2180283.1"/>
    </source>
</evidence>
<dbReference type="Proteomes" id="UP001476798">
    <property type="component" value="Unassembled WGS sequence"/>
</dbReference>
<gene>
    <name evidence="1" type="ORF">GOODEAATRI_034364</name>
</gene>
<reference evidence="1 2" key="1">
    <citation type="submission" date="2021-06" db="EMBL/GenBank/DDBJ databases">
        <authorList>
            <person name="Palmer J.M."/>
        </authorList>
    </citation>
    <scope>NUCLEOTIDE SEQUENCE [LARGE SCALE GENOMIC DNA]</scope>
    <source>
        <strain evidence="1 2">GA_2019</strain>
        <tissue evidence="1">Muscle</tissue>
    </source>
</reference>
<keyword evidence="2" id="KW-1185">Reference proteome</keyword>
<protein>
    <submittedName>
        <fullName evidence="1">Uncharacterized protein</fullName>
    </submittedName>
</protein>
<name>A0ABV0PA17_9TELE</name>
<comment type="caution">
    <text evidence="1">The sequence shown here is derived from an EMBL/GenBank/DDBJ whole genome shotgun (WGS) entry which is preliminary data.</text>
</comment>
<sequence>LALQPVHMELVSAQKYAATRTESAADGKLPMVLLEPKHFHSFIKIRGTTGPFCSCRFGSDRC</sequence>
<feature type="non-terminal residue" evidence="1">
    <location>
        <position position="1"/>
    </location>
</feature>
<accession>A0ABV0PA17</accession>
<organism evidence="1 2">
    <name type="scientific">Goodea atripinnis</name>
    <dbReference type="NCBI Taxonomy" id="208336"/>
    <lineage>
        <taxon>Eukaryota</taxon>
        <taxon>Metazoa</taxon>
        <taxon>Chordata</taxon>
        <taxon>Craniata</taxon>
        <taxon>Vertebrata</taxon>
        <taxon>Euteleostomi</taxon>
        <taxon>Actinopterygii</taxon>
        <taxon>Neopterygii</taxon>
        <taxon>Teleostei</taxon>
        <taxon>Neoteleostei</taxon>
        <taxon>Acanthomorphata</taxon>
        <taxon>Ovalentaria</taxon>
        <taxon>Atherinomorphae</taxon>
        <taxon>Cyprinodontiformes</taxon>
        <taxon>Goodeidae</taxon>
        <taxon>Goodea</taxon>
    </lineage>
</organism>
<dbReference type="EMBL" id="JAHRIO010068594">
    <property type="protein sequence ID" value="MEQ2180283.1"/>
    <property type="molecule type" value="Genomic_DNA"/>
</dbReference>
<proteinExistence type="predicted"/>